<reference evidence="2 3" key="1">
    <citation type="submission" date="2019-03" db="EMBL/GenBank/DDBJ databases">
        <title>The complete genome sequence of Neokomagataea sp. Jb2 NBRC113641.</title>
        <authorList>
            <person name="Chua K.-O."/>
            <person name="Chan K.-G."/>
            <person name="See-Too W.-S."/>
        </authorList>
    </citation>
    <scope>NUCLEOTIDE SEQUENCE [LARGE SCALE GENOMIC DNA]</scope>
    <source>
        <strain evidence="2 3">Jb2</strain>
    </source>
</reference>
<evidence type="ECO:0000256" key="1">
    <source>
        <dbReference type="SAM" id="MobiDB-lite"/>
    </source>
</evidence>
<organism evidence="2 3">
    <name type="scientific">Oecophyllibacter saccharovorans</name>
    <dbReference type="NCBI Taxonomy" id="2558360"/>
    <lineage>
        <taxon>Bacteria</taxon>
        <taxon>Pseudomonadati</taxon>
        <taxon>Pseudomonadota</taxon>
        <taxon>Alphaproteobacteria</taxon>
        <taxon>Acetobacterales</taxon>
        <taxon>Acetobacteraceae</taxon>
        <taxon>Oecophyllibacter</taxon>
    </lineage>
</organism>
<dbReference type="Proteomes" id="UP000315037">
    <property type="component" value="Unassembled WGS sequence"/>
</dbReference>
<feature type="compositionally biased region" description="Low complexity" evidence="1">
    <location>
        <begin position="34"/>
        <end position="43"/>
    </location>
</feature>
<sequence length="179" mass="19575">MKRKHSETYLWINGATRGAVLSLLACTATGISAQAQTPQPASQRELSPAPHARAVQSYTPHVTPDGRIFNAQGMISGHVTPEGKVTDRHDLPVGIVRNPQPGQPLSWKNRARVLDGSGYELAHMNSKGLVSNERRQRLGFIDPSGRVTDRHGYPVGYVPSDHRAYGMLFLLRGHGLDLP</sequence>
<protein>
    <submittedName>
        <fullName evidence="2">Uncharacterized protein</fullName>
    </submittedName>
</protein>
<comment type="caution">
    <text evidence="2">The sequence shown here is derived from an EMBL/GenBank/DDBJ whole genome shotgun (WGS) entry which is preliminary data.</text>
</comment>
<dbReference type="OrthoDB" id="9914487at2"/>
<keyword evidence="3" id="KW-1185">Reference proteome</keyword>
<proteinExistence type="predicted"/>
<name>A0A506UKM1_9PROT</name>
<evidence type="ECO:0000313" key="2">
    <source>
        <dbReference type="EMBL" id="TPW33904.1"/>
    </source>
</evidence>
<evidence type="ECO:0000313" key="3">
    <source>
        <dbReference type="Proteomes" id="UP000315037"/>
    </source>
</evidence>
<dbReference type="AlphaFoldDB" id="A0A506UKM1"/>
<dbReference type="EMBL" id="SORZ01000002">
    <property type="protein sequence ID" value="TPW33904.1"/>
    <property type="molecule type" value="Genomic_DNA"/>
</dbReference>
<gene>
    <name evidence="2" type="ORF">E3202_04750</name>
</gene>
<accession>A0A506UKM1</accession>
<dbReference type="RefSeq" id="WP_141451188.1">
    <property type="nucleotide sequence ID" value="NZ_CP038143.1"/>
</dbReference>
<feature type="region of interest" description="Disordered" evidence="1">
    <location>
        <begin position="34"/>
        <end position="53"/>
    </location>
</feature>